<dbReference type="Proteomes" id="UP001596417">
    <property type="component" value="Unassembled WGS sequence"/>
</dbReference>
<dbReference type="AlphaFoldDB" id="A0ABD5YUI5"/>
<evidence type="ECO:0000259" key="1">
    <source>
        <dbReference type="Pfam" id="PF12535"/>
    </source>
</evidence>
<keyword evidence="3" id="KW-1185">Reference proteome</keyword>
<dbReference type="Pfam" id="PF12535">
    <property type="entry name" value="Nudix_N"/>
    <property type="match status" value="1"/>
</dbReference>
<dbReference type="InterPro" id="IPR015797">
    <property type="entry name" value="NUDIX_hydrolase-like_dom_sf"/>
</dbReference>
<dbReference type="EMBL" id="JBHTAX010000005">
    <property type="protein sequence ID" value="MFC7192592.1"/>
    <property type="molecule type" value="Genomic_DNA"/>
</dbReference>
<evidence type="ECO:0000313" key="2">
    <source>
        <dbReference type="EMBL" id="MFC7192592.1"/>
    </source>
</evidence>
<dbReference type="RefSeq" id="WP_390206773.1">
    <property type="nucleotide sequence ID" value="NZ_JBHTAX010000005.1"/>
</dbReference>
<dbReference type="InterPro" id="IPR059176">
    <property type="entry name" value="UDP-X_N"/>
</dbReference>
<proteinExistence type="predicted"/>
<dbReference type="Gene3D" id="6.10.250.1120">
    <property type="match status" value="1"/>
</dbReference>
<name>A0ABD5YUI5_9EURY</name>
<gene>
    <name evidence="2" type="ORF">ACFQL7_24120</name>
</gene>
<reference evidence="2 3" key="1">
    <citation type="journal article" date="2019" name="Int. J. Syst. Evol. Microbiol.">
        <title>The Global Catalogue of Microorganisms (GCM) 10K type strain sequencing project: providing services to taxonomists for standard genome sequencing and annotation.</title>
        <authorList>
            <consortium name="The Broad Institute Genomics Platform"/>
            <consortium name="The Broad Institute Genome Sequencing Center for Infectious Disease"/>
            <person name="Wu L."/>
            <person name="Ma J."/>
        </authorList>
    </citation>
    <scope>NUCLEOTIDE SEQUENCE [LARGE SCALE GENOMIC DNA]</scope>
    <source>
        <strain evidence="2 3">RDMS1</strain>
    </source>
</reference>
<dbReference type="GO" id="GO:0016787">
    <property type="term" value="F:hydrolase activity"/>
    <property type="evidence" value="ECO:0007669"/>
    <property type="project" value="UniProtKB-KW"/>
</dbReference>
<organism evidence="2 3">
    <name type="scientific">Halocatena marina</name>
    <dbReference type="NCBI Taxonomy" id="2934937"/>
    <lineage>
        <taxon>Archaea</taxon>
        <taxon>Methanobacteriati</taxon>
        <taxon>Methanobacteriota</taxon>
        <taxon>Stenosarchaea group</taxon>
        <taxon>Halobacteria</taxon>
        <taxon>Halobacteriales</taxon>
        <taxon>Natronomonadaceae</taxon>
        <taxon>Halocatena</taxon>
    </lineage>
</organism>
<keyword evidence="2" id="KW-0378">Hydrolase</keyword>
<comment type="caution">
    <text evidence="2">The sequence shown here is derived from an EMBL/GenBank/DDBJ whole genome shotgun (WGS) entry which is preliminary data.</text>
</comment>
<evidence type="ECO:0000313" key="3">
    <source>
        <dbReference type="Proteomes" id="UP001596417"/>
    </source>
</evidence>
<feature type="domain" description="UDP-X diphosphatase-like N-terminal oligomerisation" evidence="1">
    <location>
        <begin position="3"/>
        <end position="53"/>
    </location>
</feature>
<dbReference type="SUPFAM" id="SSF55811">
    <property type="entry name" value="Nudix"/>
    <property type="match status" value="1"/>
</dbReference>
<protein>
    <submittedName>
        <fullName evidence="2">NUDIX hydrolase N-terminal domain-containing protein</fullName>
    </submittedName>
</protein>
<sequence>MDILPLLDELRLLARDGLRFSDNPYDRERYTRLMELVETYYAKTLELPEDAVQERLQRNLGCSLSAGAATFDGDEQILLMKRTDNDKWGFPAGLLNHMNRPRRQPSVKHGKKQAMRLIFSK</sequence>
<accession>A0ABD5YUI5</accession>